<dbReference type="InterPro" id="IPR006073">
    <property type="entry name" value="GTP-bd"/>
</dbReference>
<proteinExistence type="predicted"/>
<evidence type="ECO:0000259" key="6">
    <source>
        <dbReference type="Pfam" id="PF01926"/>
    </source>
</evidence>
<evidence type="ECO:0000313" key="7">
    <source>
        <dbReference type="Proteomes" id="UP000829291"/>
    </source>
</evidence>
<feature type="domain" description="G" evidence="6">
    <location>
        <begin position="478"/>
        <end position="532"/>
    </location>
</feature>
<dbReference type="InterPro" id="IPR027417">
    <property type="entry name" value="P-loop_NTPase"/>
</dbReference>
<keyword evidence="2" id="KW-0342">GTP-binding</keyword>
<name>A0ABM3FLS8_NEOLC</name>
<gene>
    <name evidence="8" type="primary">LOC107220926</name>
</gene>
<dbReference type="GeneID" id="107220926"/>
<dbReference type="PANTHER" id="PTHR45709:SF3">
    <property type="entry name" value="GUANINE NUCLEOTIDE-BINDING PROTEIN-LIKE 1"/>
    <property type="match status" value="1"/>
</dbReference>
<feature type="compositionally biased region" description="Low complexity" evidence="5">
    <location>
        <begin position="678"/>
        <end position="690"/>
    </location>
</feature>
<sequence>MLIVKTLWSVWSRTCPARYRLLASTIEKKPTHFRGFFHLLGKDASDKMEWNPFVMQLGYNSLKCMRKRCFIVSSLNLAKTKDRGKDKKKQTKVEVNLNELSEVINTEKLLTQFEHTVNNLKDNYSKNLTLRSSERKTMPQGRRKVPFSGKAKKLQMKAKKHRQTRVLLGKTCNHVDVEQEQQQDVKDSQSTFAKVQKLNQQPRAGNSTGNKYTLQFLQESKEELMKRKEEARRTINPIPLLAQEISDNFFPPEIDMPKRPEWDFNTTKEILEARERKYFAEYLKNIEKVNGLSYFELNLETWRQLWRVLEMSDILLIIVDIRYPVLTFPPYLYTYVTKDLGKNMILVLNKIDLAPAALVVAWREYFKIRYPKLHVLMFTSFPTYNLRDPNRDEKGLKSRRLKGKLKMAAESAQKLLDTCEQIVGDEVDLSSWRDKIREEMESEQSLDELNRNESIVRLDKHDTDFHCHERYKNGILTIGCIGTPNVGKSSLMNALMGRKVVSVSRTPGHTKHFQTIFLTTTVRLCDCPGLVFPSTVPKQLQILMGSFPIAQVKEPYTTVKFLAERLDLPRVLNIHHQEGNSTWSAMDICDGWAAKRSYLTARTARFDCYRSANSILRMALDGKICIYAYPIGWSVDKDKWEKHPDIQMVQWIQARGQVNDRTSNTTMVSTSDEEESSEQVSSAEEGSSVSLDEEQKPGQMCNSPISHTSSEDESDLPTVANRFTALTTAK</sequence>
<protein>
    <recommendedName>
        <fullName evidence="4">Guanine nucleotide-binding protein-like 1</fullName>
    </recommendedName>
</protein>
<organism evidence="7 8">
    <name type="scientific">Neodiprion lecontei</name>
    <name type="common">Redheaded pine sawfly</name>
    <dbReference type="NCBI Taxonomy" id="441921"/>
    <lineage>
        <taxon>Eukaryota</taxon>
        <taxon>Metazoa</taxon>
        <taxon>Ecdysozoa</taxon>
        <taxon>Arthropoda</taxon>
        <taxon>Hexapoda</taxon>
        <taxon>Insecta</taxon>
        <taxon>Pterygota</taxon>
        <taxon>Neoptera</taxon>
        <taxon>Endopterygota</taxon>
        <taxon>Hymenoptera</taxon>
        <taxon>Tenthredinoidea</taxon>
        <taxon>Diprionidae</taxon>
        <taxon>Diprioninae</taxon>
        <taxon>Neodiprion</taxon>
    </lineage>
</organism>
<dbReference type="PANTHER" id="PTHR45709">
    <property type="entry name" value="LARGE SUBUNIT GTPASE 1 HOMOLOG-RELATED"/>
    <property type="match status" value="1"/>
</dbReference>
<evidence type="ECO:0000256" key="2">
    <source>
        <dbReference type="ARBA" id="ARBA00023134"/>
    </source>
</evidence>
<evidence type="ECO:0000313" key="8">
    <source>
        <dbReference type="RefSeq" id="XP_046588948.1"/>
    </source>
</evidence>
<feature type="region of interest" description="Disordered" evidence="5">
    <location>
        <begin position="660"/>
        <end position="730"/>
    </location>
</feature>
<comment type="function">
    <text evidence="3">Possible regulatory or functional link with the histocompatibility cluster.</text>
</comment>
<dbReference type="SUPFAM" id="SSF52540">
    <property type="entry name" value="P-loop containing nucleoside triphosphate hydrolases"/>
    <property type="match status" value="1"/>
</dbReference>
<evidence type="ECO:0000256" key="3">
    <source>
        <dbReference type="ARBA" id="ARBA00037770"/>
    </source>
</evidence>
<dbReference type="RefSeq" id="XP_046588948.1">
    <property type="nucleotide sequence ID" value="XM_046732992.1"/>
</dbReference>
<keyword evidence="7" id="KW-1185">Reference proteome</keyword>
<evidence type="ECO:0000256" key="1">
    <source>
        <dbReference type="ARBA" id="ARBA00022741"/>
    </source>
</evidence>
<dbReference type="Pfam" id="PF01926">
    <property type="entry name" value="MMR_HSR1"/>
    <property type="match status" value="1"/>
</dbReference>
<accession>A0ABM3FLS8</accession>
<evidence type="ECO:0000256" key="4">
    <source>
        <dbReference type="ARBA" id="ARBA00039902"/>
    </source>
</evidence>
<dbReference type="PRINTS" id="PR00326">
    <property type="entry name" value="GTP1OBG"/>
</dbReference>
<dbReference type="CDD" id="cd01857">
    <property type="entry name" value="HSR1_MMR1"/>
    <property type="match status" value="1"/>
</dbReference>
<reference evidence="8" key="1">
    <citation type="submission" date="2025-08" db="UniProtKB">
        <authorList>
            <consortium name="RefSeq"/>
        </authorList>
    </citation>
    <scope>IDENTIFICATION</scope>
    <source>
        <tissue evidence="8">Thorax and Abdomen</tissue>
    </source>
</reference>
<keyword evidence="1" id="KW-0547">Nucleotide-binding</keyword>
<dbReference type="InterPro" id="IPR043358">
    <property type="entry name" value="GNL1-like"/>
</dbReference>
<dbReference type="Gene3D" id="3.40.50.300">
    <property type="entry name" value="P-loop containing nucleotide triphosphate hydrolases"/>
    <property type="match status" value="1"/>
</dbReference>
<evidence type="ECO:0000256" key="5">
    <source>
        <dbReference type="SAM" id="MobiDB-lite"/>
    </source>
</evidence>
<dbReference type="Proteomes" id="UP000829291">
    <property type="component" value="Chromosome 2"/>
</dbReference>